<dbReference type="Gene3D" id="3.20.20.80">
    <property type="entry name" value="Glycosidases"/>
    <property type="match status" value="2"/>
</dbReference>
<feature type="domain" description="Glycosyl hydrolase family 13 catalytic" evidence="3">
    <location>
        <begin position="1"/>
        <end position="382"/>
    </location>
</feature>
<evidence type="ECO:0000259" key="3">
    <source>
        <dbReference type="SMART" id="SM00642"/>
    </source>
</evidence>
<evidence type="ECO:0000256" key="2">
    <source>
        <dbReference type="ARBA" id="ARBA00012741"/>
    </source>
</evidence>
<dbReference type="SUPFAM" id="SSF51445">
    <property type="entry name" value="(Trans)glycosidases"/>
    <property type="match status" value="2"/>
</dbReference>
<gene>
    <name evidence="5" type="primary">LOC107070011</name>
</gene>
<evidence type="ECO:0000256" key="1">
    <source>
        <dbReference type="ARBA" id="ARBA00001657"/>
    </source>
</evidence>
<dbReference type="Gene3D" id="3.90.400.10">
    <property type="entry name" value="Oligo-1,6-glucosidase, Domain 2"/>
    <property type="match status" value="2"/>
</dbReference>
<dbReference type="SMART" id="SM00642">
    <property type="entry name" value="Aamy"/>
    <property type="match status" value="2"/>
</dbReference>
<sequence>MDSNGDGIGDLNGITSKLEHFVDAGIEAIWLSPIFPSPMIDFGYDVSDFKAIHPDYGTMQDFDAMVEKAKKLGLRVILDFVPNHTSDKHEWFQKALAGEQKYKDYYIWKKGRKNDGVTPPNNWISVFSGPAWTYNETMNEWYFHQFEYRQPDLNFNNVDVRKEMEEILLFWLRKGVDGFRVDAIPHLFERDDLRDEPRSHIPNTTTRDYGYLDHIYTKDDPRTYGLVQSWRDVLDDYADENNVDEKVVMTEAYTNLKNTIKYYYNGAQIPFNFYFISDINRYSKADDYKRIIDGWMSNIPEGCIANWVLGNHDNSRVASRFPNRAMQMNMLTMILPGVAVTYYGEEIEMVDKRDISWEDTQDPQACNVGKDKYKGASRDPTRTPFQWNDRKNAGFSTANKTWLPVHDNYKYLNLESQKNSSEVTPYKMYQNLIKLRKTSSALQRGLLKVKVLKLYTEYCYNCEVLSVTREVPGESVTLLMSFSPVITTRVNLKDVMTLYNNTYIEIDAYHTQSSAYIVVAKNMLRVVSFCSLLFATSLVNGEIKNIGWWKNAVFYQIYPRSFMDSNDDGIGDLNGITSKLEHLFDAGVDGIWLSPIYASPMIDFGYDISNFKAIHPDFGTMQDFEALIDKSRQLGIRLILDLVPNHTSDKHEWFQKFLAGDKKYKDYYIWKKGRKDDGITPPNNWISAFSGPAWTYNKTLKEWYFHQFEYRQPDLNYSNPQVRAEMEEIIRFWLRKGIDGFRVDSVPHLFERDDLRDEPRSFIPNTTTRDYAYLDHIYTKDDPRTYDLVKSWRKVLDDYANANNEDEKILMTEAYTNIKNTTKYYQYGVHVPFNFKLITDVNHTSSATEFKRIIEEWMEHTPKNGVANWVMGNHDNSRVASRFPNRAMQMNMLIMMLPGVAVTYYGEEIGMIDKKDISWEDTQDPQACNAGKDKYQNQSRDPFRTPFQWDKSKNAGFSNANHTWLPIHDMYKRINLISQKNSTQSTLYKMYRSLIKLRSTFRALKDGALKVKALKLYTSYCYNCEALVVVRELPGETVALVMSMSPVRNILVNLKDHMTLYNTTYVEVDLYHNGRYRTYSHHVYLQAWKSVVISSFN</sequence>
<dbReference type="InterPro" id="IPR017853">
    <property type="entry name" value="GH"/>
</dbReference>
<organism evidence="4 5">
    <name type="scientific">Polistes dominula</name>
    <name type="common">European paper wasp</name>
    <name type="synonym">Vespa dominula</name>
    <dbReference type="NCBI Taxonomy" id="743375"/>
    <lineage>
        <taxon>Eukaryota</taxon>
        <taxon>Metazoa</taxon>
        <taxon>Ecdysozoa</taxon>
        <taxon>Arthropoda</taxon>
        <taxon>Hexapoda</taxon>
        <taxon>Insecta</taxon>
        <taxon>Pterygota</taxon>
        <taxon>Neoptera</taxon>
        <taxon>Endopterygota</taxon>
        <taxon>Hymenoptera</taxon>
        <taxon>Apocrita</taxon>
        <taxon>Aculeata</taxon>
        <taxon>Vespoidea</taxon>
        <taxon>Vespidae</taxon>
        <taxon>Polistinae</taxon>
        <taxon>Polistini</taxon>
        <taxon>Polistes</taxon>
    </lineage>
</organism>
<keyword evidence="4" id="KW-1185">Reference proteome</keyword>
<protein>
    <recommendedName>
        <fullName evidence="2">alpha-glucosidase</fullName>
        <ecNumber evidence="2">3.2.1.20</ecNumber>
    </recommendedName>
</protein>
<dbReference type="PANTHER" id="PTHR10357">
    <property type="entry name" value="ALPHA-AMYLASE FAMILY MEMBER"/>
    <property type="match status" value="1"/>
</dbReference>
<dbReference type="InterPro" id="IPR045857">
    <property type="entry name" value="O16G_dom_2"/>
</dbReference>
<accession>A0ABM1ISU7</accession>
<dbReference type="GeneID" id="107070011"/>
<reference evidence="5" key="1">
    <citation type="submission" date="2025-08" db="UniProtKB">
        <authorList>
            <consortium name="RefSeq"/>
        </authorList>
    </citation>
    <scope>IDENTIFICATION</scope>
    <source>
        <tissue evidence="5">Whole body</tissue>
    </source>
</reference>
<name>A0ABM1ISU7_POLDO</name>
<dbReference type="Proteomes" id="UP000694924">
    <property type="component" value="Unplaced"/>
</dbReference>
<dbReference type="Pfam" id="PF00128">
    <property type="entry name" value="Alpha-amylase"/>
    <property type="match status" value="2"/>
</dbReference>
<dbReference type="RefSeq" id="XP_015183284.1">
    <property type="nucleotide sequence ID" value="XM_015327798.1"/>
</dbReference>
<dbReference type="PANTHER" id="PTHR10357:SF179">
    <property type="entry name" value="NEUTRAL AND BASIC AMINO ACID TRANSPORT PROTEIN RBAT"/>
    <property type="match status" value="1"/>
</dbReference>
<dbReference type="EC" id="3.2.1.20" evidence="2"/>
<dbReference type="InterPro" id="IPR006047">
    <property type="entry name" value="GH13_cat_dom"/>
</dbReference>
<dbReference type="CDD" id="cd11328">
    <property type="entry name" value="AmyAc_maltase"/>
    <property type="match status" value="2"/>
</dbReference>
<comment type="catalytic activity">
    <reaction evidence="1">
        <text>Hydrolysis of terminal, non-reducing (1-&gt;4)-linked alpha-D-glucose residues with release of alpha-D-glucose.</text>
        <dbReference type="EC" id="3.2.1.20"/>
    </reaction>
</comment>
<feature type="domain" description="Glycosyl hydrolase family 13 catalytic" evidence="3">
    <location>
        <begin position="556"/>
        <end position="944"/>
    </location>
</feature>
<evidence type="ECO:0000313" key="5">
    <source>
        <dbReference type="RefSeq" id="XP_015183284.1"/>
    </source>
</evidence>
<proteinExistence type="predicted"/>
<evidence type="ECO:0000313" key="4">
    <source>
        <dbReference type="Proteomes" id="UP000694924"/>
    </source>
</evidence>